<proteinExistence type="inferred from homology"/>
<dbReference type="InterPro" id="IPR050256">
    <property type="entry name" value="Glycosyltransferase_2"/>
</dbReference>
<dbReference type="AlphaFoldDB" id="A0A2S1R3J7"/>
<dbReference type="InterPro" id="IPR029044">
    <property type="entry name" value="Nucleotide-diphossugar_trans"/>
</dbReference>
<dbReference type="SUPFAM" id="SSF53448">
    <property type="entry name" value="Nucleotide-diphospho-sugar transferases"/>
    <property type="match status" value="1"/>
</dbReference>
<evidence type="ECO:0000259" key="2">
    <source>
        <dbReference type="Pfam" id="PF00535"/>
    </source>
</evidence>
<dbReference type="CDD" id="cd04179">
    <property type="entry name" value="DPM_DPG-synthase_like"/>
    <property type="match status" value="1"/>
</dbReference>
<organism evidence="3 4">
    <name type="scientific">Dietzia lutea</name>
    <dbReference type="NCBI Taxonomy" id="546160"/>
    <lineage>
        <taxon>Bacteria</taxon>
        <taxon>Bacillati</taxon>
        <taxon>Actinomycetota</taxon>
        <taxon>Actinomycetes</taxon>
        <taxon>Mycobacteriales</taxon>
        <taxon>Dietziaceae</taxon>
        <taxon>Dietzia</taxon>
    </lineage>
</organism>
<feature type="domain" description="Glycosyltransferase 2-like" evidence="2">
    <location>
        <begin position="24"/>
        <end position="174"/>
    </location>
</feature>
<reference evidence="3 4" key="1">
    <citation type="submission" date="2016-04" db="EMBL/GenBank/DDBJ databases">
        <title>Complete genome sequence of Dietzia lutea YIM 80766T, a strain isolated from desert soil in Egypt.</title>
        <authorList>
            <person name="Zhao J."/>
            <person name="Hu B."/>
            <person name="Geng S."/>
            <person name="Nie Y."/>
            <person name="Tang Y."/>
        </authorList>
    </citation>
    <scope>NUCLEOTIDE SEQUENCE [LARGE SCALE GENOMIC DNA]</scope>
    <source>
        <strain evidence="3 4">YIM 80766</strain>
    </source>
</reference>
<evidence type="ECO:0000313" key="3">
    <source>
        <dbReference type="EMBL" id="AWH90869.1"/>
    </source>
</evidence>
<dbReference type="PANTHER" id="PTHR48090:SF7">
    <property type="entry name" value="RFBJ PROTEIN"/>
    <property type="match status" value="1"/>
</dbReference>
<dbReference type="Proteomes" id="UP000244928">
    <property type="component" value="Chromosome"/>
</dbReference>
<gene>
    <name evidence="3" type="ORF">A6035_00240</name>
</gene>
<dbReference type="InterPro" id="IPR001173">
    <property type="entry name" value="Glyco_trans_2-like"/>
</dbReference>
<sequence length="311" mass="33090">MNKDVNGKTRGTVLDSSPCPPRVSLVIPTLNEAENLACLLPTIGGIVDELVIVDGRSTDGTVEKALELRPDAVIVREQRAGKGYALQAGFAACSGDIIVMMDADGSMAPAEIDTFVSALQAGADVVKGSRFLQGGGSGDLTGVRMLGNAVLTRTVRWTFGGRFSDLCYGYMAFWRDVLPFFDEEVGGFEIETFLNVRALAAGLRVVEVASYEEHRLSGESNLSAIKDGYRVLSTIVRERRRVRRYRASLGLHRPDLHSGSPMPHPVIALREHRSHAGIPATTLTSASGSAVAGVAVAAVVSEGSALRGHAQ</sequence>
<protein>
    <recommendedName>
        <fullName evidence="2">Glycosyltransferase 2-like domain-containing protein</fullName>
    </recommendedName>
</protein>
<keyword evidence="4" id="KW-1185">Reference proteome</keyword>
<comment type="similarity">
    <text evidence="1">Belongs to the glycosyltransferase 2 family.</text>
</comment>
<dbReference type="Gene3D" id="3.90.550.10">
    <property type="entry name" value="Spore Coat Polysaccharide Biosynthesis Protein SpsA, Chain A"/>
    <property type="match status" value="1"/>
</dbReference>
<name>A0A2S1R3J7_9ACTN</name>
<dbReference type="EMBL" id="CP015449">
    <property type="protein sequence ID" value="AWH90869.1"/>
    <property type="molecule type" value="Genomic_DNA"/>
</dbReference>
<dbReference type="Pfam" id="PF00535">
    <property type="entry name" value="Glycos_transf_2"/>
    <property type="match status" value="1"/>
</dbReference>
<evidence type="ECO:0000256" key="1">
    <source>
        <dbReference type="ARBA" id="ARBA00006739"/>
    </source>
</evidence>
<dbReference type="RefSeq" id="WP_167400687.1">
    <property type="nucleotide sequence ID" value="NZ_CP015449.1"/>
</dbReference>
<evidence type="ECO:0000313" key="4">
    <source>
        <dbReference type="Proteomes" id="UP000244928"/>
    </source>
</evidence>
<dbReference type="KEGG" id="dlu:A6035_00240"/>
<accession>A0A2S1R3J7</accession>
<dbReference type="PANTHER" id="PTHR48090">
    <property type="entry name" value="UNDECAPRENYL-PHOSPHATE 4-DEOXY-4-FORMAMIDO-L-ARABINOSE TRANSFERASE-RELATED"/>
    <property type="match status" value="1"/>
</dbReference>